<dbReference type="PRINTS" id="PR00038">
    <property type="entry name" value="HTHLUXR"/>
</dbReference>
<name>A0A5J6FCJ3_9ACTN</name>
<feature type="domain" description="Response regulatory" evidence="7">
    <location>
        <begin position="131"/>
        <end position="243"/>
    </location>
</feature>
<dbReference type="GO" id="GO:0003677">
    <property type="term" value="F:DNA binding"/>
    <property type="evidence" value="ECO:0007669"/>
    <property type="project" value="UniProtKB-KW"/>
</dbReference>
<evidence type="ECO:0000313" key="9">
    <source>
        <dbReference type="Proteomes" id="UP000326178"/>
    </source>
</evidence>
<dbReference type="CDD" id="cd06170">
    <property type="entry name" value="LuxR_C_like"/>
    <property type="match status" value="1"/>
</dbReference>
<dbReference type="InterPro" id="IPR000792">
    <property type="entry name" value="Tscrpt_reg_LuxR_C"/>
</dbReference>
<dbReference type="PANTHER" id="PTHR43214">
    <property type="entry name" value="TWO-COMPONENT RESPONSE REGULATOR"/>
    <property type="match status" value="1"/>
</dbReference>
<evidence type="ECO:0000259" key="7">
    <source>
        <dbReference type="PROSITE" id="PS50110"/>
    </source>
</evidence>
<organism evidence="8 9">
    <name type="scientific">Streptomyces nitrosporeus</name>
    <dbReference type="NCBI Taxonomy" id="28894"/>
    <lineage>
        <taxon>Bacteria</taxon>
        <taxon>Bacillati</taxon>
        <taxon>Actinomycetota</taxon>
        <taxon>Actinomycetes</taxon>
        <taxon>Kitasatosporales</taxon>
        <taxon>Streptomycetaceae</taxon>
        <taxon>Streptomyces</taxon>
    </lineage>
</organism>
<feature type="region of interest" description="Disordered" evidence="5">
    <location>
        <begin position="27"/>
        <end position="49"/>
    </location>
</feature>
<comment type="caution">
    <text evidence="4">Lacks conserved residue(s) required for the propagation of feature annotation.</text>
</comment>
<dbReference type="SMART" id="SM00421">
    <property type="entry name" value="HTH_LUXR"/>
    <property type="match status" value="1"/>
</dbReference>
<evidence type="ECO:0000313" key="8">
    <source>
        <dbReference type="EMBL" id="QEU73507.1"/>
    </source>
</evidence>
<evidence type="ECO:0000256" key="3">
    <source>
        <dbReference type="ARBA" id="ARBA00023163"/>
    </source>
</evidence>
<reference evidence="8 9" key="1">
    <citation type="submission" date="2017-09" db="EMBL/GenBank/DDBJ databases">
        <authorList>
            <person name="Lee N."/>
            <person name="Cho B.-K."/>
        </authorList>
    </citation>
    <scope>NUCLEOTIDE SEQUENCE [LARGE SCALE GENOMIC DNA]</scope>
    <source>
        <strain evidence="8 9">ATCC 12769</strain>
    </source>
</reference>
<feature type="compositionally biased region" description="Basic residues" evidence="5">
    <location>
        <begin position="27"/>
        <end position="44"/>
    </location>
</feature>
<dbReference type="InterPro" id="IPR001789">
    <property type="entry name" value="Sig_transdc_resp-reg_receiver"/>
</dbReference>
<feature type="region of interest" description="Disordered" evidence="5">
    <location>
        <begin position="344"/>
        <end position="371"/>
    </location>
</feature>
<dbReference type="InterPro" id="IPR016032">
    <property type="entry name" value="Sig_transdc_resp-reg_C-effctor"/>
</dbReference>
<evidence type="ECO:0000256" key="1">
    <source>
        <dbReference type="ARBA" id="ARBA00023015"/>
    </source>
</evidence>
<dbReference type="AlphaFoldDB" id="A0A5J6FCJ3"/>
<sequence length="371" mass="40501">MEPLTPCEYLRSVLVPGIKRRRTSLTRAGSHRMAGHHPPGHRLVPKWPRSSYRPVSETTKGSISSHTHPSTCPKCREFQDLSICSVCLIRRSIGKRTCIVSVINEEGGLMETHIFEDDWFTNGRVADPEARILLADQDPISRHVLGGVVHRADRLQLVASVDIRQPLKDWPLDQVDVAVLGMGYNCEPASTVRELAACGIEVLLIGVGWTKAKLDAVLQAGAKGCLMKDTRIGGLAAAARAVASGHVVLSPELQVLYRSPAERRPVAQPVRTAPGPHDDSLQRLLSALTDREREVLDLLTDGLSTVEVADRLRVSSATVKSHISHTLTKLGVRNRLEAVLLTRGTTAPAPHGPARPDGNARVRREVARSYP</sequence>
<dbReference type="PROSITE" id="PS50110">
    <property type="entry name" value="RESPONSE_REGULATORY"/>
    <property type="match status" value="1"/>
</dbReference>
<dbReference type="GO" id="GO:0006355">
    <property type="term" value="P:regulation of DNA-templated transcription"/>
    <property type="evidence" value="ECO:0007669"/>
    <property type="project" value="InterPro"/>
</dbReference>
<keyword evidence="3" id="KW-0804">Transcription</keyword>
<dbReference type="EMBL" id="CP023702">
    <property type="protein sequence ID" value="QEU73507.1"/>
    <property type="molecule type" value="Genomic_DNA"/>
</dbReference>
<feature type="domain" description="HTH luxR-type" evidence="6">
    <location>
        <begin position="281"/>
        <end position="346"/>
    </location>
</feature>
<evidence type="ECO:0000256" key="5">
    <source>
        <dbReference type="SAM" id="MobiDB-lite"/>
    </source>
</evidence>
<dbReference type="InterPro" id="IPR011006">
    <property type="entry name" value="CheY-like_superfamily"/>
</dbReference>
<feature type="compositionally biased region" description="Basic and acidic residues" evidence="5">
    <location>
        <begin position="358"/>
        <end position="371"/>
    </location>
</feature>
<dbReference type="Pfam" id="PF00196">
    <property type="entry name" value="GerE"/>
    <property type="match status" value="1"/>
</dbReference>
<dbReference type="Gene3D" id="3.40.50.2300">
    <property type="match status" value="1"/>
</dbReference>
<evidence type="ECO:0000259" key="6">
    <source>
        <dbReference type="PROSITE" id="PS50043"/>
    </source>
</evidence>
<dbReference type="InterPro" id="IPR039420">
    <property type="entry name" value="WalR-like"/>
</dbReference>
<dbReference type="Proteomes" id="UP000326178">
    <property type="component" value="Chromosome"/>
</dbReference>
<dbReference type="KEGG" id="snk:CP967_17250"/>
<dbReference type="SUPFAM" id="SSF52172">
    <property type="entry name" value="CheY-like"/>
    <property type="match status" value="1"/>
</dbReference>
<dbReference type="GO" id="GO:0000160">
    <property type="term" value="P:phosphorelay signal transduction system"/>
    <property type="evidence" value="ECO:0007669"/>
    <property type="project" value="InterPro"/>
</dbReference>
<dbReference type="PROSITE" id="PS00622">
    <property type="entry name" value="HTH_LUXR_1"/>
    <property type="match status" value="1"/>
</dbReference>
<dbReference type="SUPFAM" id="SSF46894">
    <property type="entry name" value="C-terminal effector domain of the bipartite response regulators"/>
    <property type="match status" value="1"/>
</dbReference>
<evidence type="ECO:0000256" key="4">
    <source>
        <dbReference type="PROSITE-ProRule" id="PRU00169"/>
    </source>
</evidence>
<keyword evidence="9" id="KW-1185">Reference proteome</keyword>
<evidence type="ECO:0000256" key="2">
    <source>
        <dbReference type="ARBA" id="ARBA00023125"/>
    </source>
</evidence>
<proteinExistence type="predicted"/>
<dbReference type="PROSITE" id="PS50043">
    <property type="entry name" value="HTH_LUXR_2"/>
    <property type="match status" value="1"/>
</dbReference>
<gene>
    <name evidence="8" type="ORF">CP967_17250</name>
</gene>
<protein>
    <submittedName>
        <fullName evidence="8">DNA-binding response regulator</fullName>
    </submittedName>
</protein>
<keyword evidence="2 8" id="KW-0238">DNA-binding</keyword>
<keyword evidence="1" id="KW-0805">Transcription regulation</keyword>
<accession>A0A5J6FCJ3</accession>
<dbReference type="PANTHER" id="PTHR43214:SF24">
    <property type="entry name" value="TRANSCRIPTIONAL REGULATORY PROTEIN NARL-RELATED"/>
    <property type="match status" value="1"/>
</dbReference>